<accession>A0A8J5RF96</accession>
<sequence>MLIQDSDGGFFENLGTLLAEKVKAQELAEGLLPIKSDKSDEKEDVVSEGGSIEEPTEALLESDSDRDENERALDIVIGSVGWNVSLDYAN</sequence>
<gene>
    <name evidence="2" type="ORF">G9C98_001202</name>
</gene>
<evidence type="ECO:0000313" key="3">
    <source>
        <dbReference type="Proteomes" id="UP000729913"/>
    </source>
</evidence>
<reference evidence="2" key="1">
    <citation type="submission" date="2020-03" db="EMBL/GenBank/DDBJ databases">
        <authorList>
            <person name="Chebbi M.A."/>
            <person name="Drezen J.M."/>
        </authorList>
    </citation>
    <scope>NUCLEOTIDE SEQUENCE</scope>
    <source>
        <tissue evidence="2">Whole body</tissue>
    </source>
</reference>
<evidence type="ECO:0000256" key="1">
    <source>
        <dbReference type="SAM" id="MobiDB-lite"/>
    </source>
</evidence>
<protein>
    <submittedName>
        <fullName evidence="2">Uncharacterized protein</fullName>
    </submittedName>
</protein>
<proteinExistence type="predicted"/>
<reference evidence="2" key="2">
    <citation type="submission" date="2021-04" db="EMBL/GenBank/DDBJ databases">
        <title>Genome-wide patterns of bracovirus chromosomal integration into multiple host tissues during parasitism.</title>
        <authorList>
            <person name="Chebbi M.A.C."/>
        </authorList>
    </citation>
    <scope>NUCLEOTIDE SEQUENCE</scope>
    <source>
        <tissue evidence="2">Whole body</tissue>
    </source>
</reference>
<name>A0A8J5RF96_9HYME</name>
<organism evidence="2 3">
    <name type="scientific">Cotesia typhae</name>
    <dbReference type="NCBI Taxonomy" id="2053667"/>
    <lineage>
        <taxon>Eukaryota</taxon>
        <taxon>Metazoa</taxon>
        <taxon>Ecdysozoa</taxon>
        <taxon>Arthropoda</taxon>
        <taxon>Hexapoda</taxon>
        <taxon>Insecta</taxon>
        <taxon>Pterygota</taxon>
        <taxon>Neoptera</taxon>
        <taxon>Endopterygota</taxon>
        <taxon>Hymenoptera</taxon>
        <taxon>Apocrita</taxon>
        <taxon>Ichneumonoidea</taxon>
        <taxon>Braconidae</taxon>
        <taxon>Microgastrinae</taxon>
        <taxon>Cotesia</taxon>
    </lineage>
</organism>
<evidence type="ECO:0000313" key="2">
    <source>
        <dbReference type="EMBL" id="KAG8040086.1"/>
    </source>
</evidence>
<dbReference type="Proteomes" id="UP000729913">
    <property type="component" value="Unassembled WGS sequence"/>
</dbReference>
<feature type="region of interest" description="Disordered" evidence="1">
    <location>
        <begin position="34"/>
        <end position="67"/>
    </location>
</feature>
<keyword evidence="3" id="KW-1185">Reference proteome</keyword>
<comment type="caution">
    <text evidence="2">The sequence shown here is derived from an EMBL/GenBank/DDBJ whole genome shotgun (WGS) entry which is preliminary data.</text>
</comment>
<feature type="compositionally biased region" description="Basic and acidic residues" evidence="1">
    <location>
        <begin position="35"/>
        <end position="45"/>
    </location>
</feature>
<dbReference type="AlphaFoldDB" id="A0A8J5RF96"/>
<dbReference type="OrthoDB" id="7599826at2759"/>
<feature type="compositionally biased region" description="Acidic residues" evidence="1">
    <location>
        <begin position="54"/>
        <end position="67"/>
    </location>
</feature>
<dbReference type="EMBL" id="JAAOIC020000024">
    <property type="protein sequence ID" value="KAG8040086.1"/>
    <property type="molecule type" value="Genomic_DNA"/>
</dbReference>